<protein>
    <submittedName>
        <fullName evidence="3">Putative transposase</fullName>
    </submittedName>
</protein>
<evidence type="ECO:0000313" key="4">
    <source>
        <dbReference type="Proteomes" id="UP000198339"/>
    </source>
</evidence>
<dbReference type="PANTHER" id="PTHR47515">
    <property type="entry name" value="LOW CALCIUM RESPONSE LOCUS PROTEIN T"/>
    <property type="match status" value="1"/>
</dbReference>
<dbReference type="PANTHER" id="PTHR47515:SF1">
    <property type="entry name" value="BLR2054 PROTEIN"/>
    <property type="match status" value="1"/>
</dbReference>
<feature type="region of interest" description="Disordered" evidence="1">
    <location>
        <begin position="52"/>
        <end position="94"/>
    </location>
</feature>
<gene>
    <name evidence="3" type="ORF">SAMN06295955_1018</name>
</gene>
<name>A0A239CZC5_9SPHN</name>
<keyword evidence="4" id="KW-1185">Reference proteome</keyword>
<organism evidence="3 4">
    <name type="scientific">Sphingopyxis indica</name>
    <dbReference type="NCBI Taxonomy" id="436663"/>
    <lineage>
        <taxon>Bacteria</taxon>
        <taxon>Pseudomonadati</taxon>
        <taxon>Pseudomonadota</taxon>
        <taxon>Alphaproteobacteria</taxon>
        <taxon>Sphingomonadales</taxon>
        <taxon>Sphingomonadaceae</taxon>
        <taxon>Sphingopyxis</taxon>
    </lineage>
</organism>
<dbReference type="InterPro" id="IPR012337">
    <property type="entry name" value="RNaseH-like_sf"/>
</dbReference>
<evidence type="ECO:0000259" key="2">
    <source>
        <dbReference type="PROSITE" id="PS50994"/>
    </source>
</evidence>
<dbReference type="PROSITE" id="PS50994">
    <property type="entry name" value="INTEGRASE"/>
    <property type="match status" value="1"/>
</dbReference>
<evidence type="ECO:0000256" key="1">
    <source>
        <dbReference type="SAM" id="MobiDB-lite"/>
    </source>
</evidence>
<feature type="domain" description="Integrase catalytic" evidence="2">
    <location>
        <begin position="93"/>
        <end position="210"/>
    </location>
</feature>
<accession>A0A239CZC5</accession>
<dbReference type="GO" id="GO:0015074">
    <property type="term" value="P:DNA integration"/>
    <property type="evidence" value="ECO:0007669"/>
    <property type="project" value="InterPro"/>
</dbReference>
<dbReference type="GO" id="GO:0003676">
    <property type="term" value="F:nucleic acid binding"/>
    <property type="evidence" value="ECO:0007669"/>
    <property type="project" value="InterPro"/>
</dbReference>
<dbReference type="SUPFAM" id="SSF53098">
    <property type="entry name" value="Ribonuclease H-like"/>
    <property type="match status" value="1"/>
</dbReference>
<dbReference type="Pfam" id="PF00665">
    <property type="entry name" value="rve"/>
    <property type="match status" value="1"/>
</dbReference>
<proteinExistence type="predicted"/>
<dbReference type="InterPro" id="IPR001584">
    <property type="entry name" value="Integrase_cat-core"/>
</dbReference>
<sequence>MTIRRACAILHFDPSTYHYWFRRNDPSFFEGAYQGDLRDACPLRLSARVLHSSPPRLGREHEEGLSPLQGVKSSAQEREVQASGEGQAAGGSIDGDPAERCVGDVLCSKPACDWSQTAHPDGSRHVFASVTCDRSAVQLPGEDVVATPEKACQKIDYPKTIRVDNGSEFISRDMDRRAYQRGVTLDFFRPGKPADNVFIEAFNSKQRVNA</sequence>
<reference evidence="3 4" key="1">
    <citation type="submission" date="2017-06" db="EMBL/GenBank/DDBJ databases">
        <authorList>
            <person name="Kim H.J."/>
            <person name="Triplett B.A."/>
        </authorList>
    </citation>
    <scope>NUCLEOTIDE SEQUENCE [LARGE SCALE GENOMIC DNA]</scope>
    <source>
        <strain evidence="3 4">DS15</strain>
    </source>
</reference>
<dbReference type="AlphaFoldDB" id="A0A239CZC5"/>
<dbReference type="Gene3D" id="3.30.420.10">
    <property type="entry name" value="Ribonuclease H-like superfamily/Ribonuclease H"/>
    <property type="match status" value="1"/>
</dbReference>
<dbReference type="InterPro" id="IPR036397">
    <property type="entry name" value="RNaseH_sf"/>
</dbReference>
<dbReference type="EMBL" id="FZPA01000001">
    <property type="protein sequence ID" value="SNS25407.1"/>
    <property type="molecule type" value="Genomic_DNA"/>
</dbReference>
<evidence type="ECO:0000313" key="3">
    <source>
        <dbReference type="EMBL" id="SNS25407.1"/>
    </source>
</evidence>
<dbReference type="Proteomes" id="UP000198339">
    <property type="component" value="Unassembled WGS sequence"/>
</dbReference>